<comment type="cofactor">
    <cofactor evidence="1">
        <name>Mn(2+)</name>
        <dbReference type="ChEBI" id="CHEBI:29035"/>
    </cofactor>
</comment>
<evidence type="ECO:0000256" key="7">
    <source>
        <dbReference type="ARBA" id="ARBA00023080"/>
    </source>
</evidence>
<dbReference type="EC" id="3.6.1.73" evidence="9"/>
<dbReference type="PANTHER" id="PTHR34699:SF2">
    <property type="entry name" value="NON-CANONICAL PURINE NTP PHOSPHATASE_PRRC1 DOMAIN-CONTAINING PROTEIN"/>
    <property type="match status" value="1"/>
</dbReference>
<evidence type="ECO:0000256" key="11">
    <source>
        <dbReference type="ARBA" id="ARBA00048781"/>
    </source>
</evidence>
<keyword evidence="6" id="KW-0460">Magnesium</keyword>
<feature type="domain" description="Non-canonical purine NTP phosphatase/PRRC1" evidence="12">
    <location>
        <begin position="127"/>
        <end position="213"/>
    </location>
</feature>
<dbReference type="InterPro" id="IPR050299">
    <property type="entry name" value="YjjX_NTPase"/>
</dbReference>
<dbReference type="OrthoDB" id="300709at2759"/>
<dbReference type="GO" id="GO:0006772">
    <property type="term" value="P:thiamine metabolic process"/>
    <property type="evidence" value="ECO:0007669"/>
    <property type="project" value="TreeGrafter"/>
</dbReference>
<dbReference type="Pfam" id="PF01931">
    <property type="entry name" value="NTPase_I-T"/>
    <property type="match status" value="2"/>
</dbReference>
<evidence type="ECO:0000256" key="9">
    <source>
        <dbReference type="ARBA" id="ARBA00038901"/>
    </source>
</evidence>
<dbReference type="Gene3D" id="3.90.950.10">
    <property type="match status" value="1"/>
</dbReference>
<keyword evidence="7" id="KW-0546">Nucleotide metabolism</keyword>
<comment type="caution">
    <text evidence="13">The sequence shown here is derived from an EMBL/GenBank/DDBJ whole genome shotgun (WGS) entry which is preliminary data.</text>
</comment>
<dbReference type="InterPro" id="IPR029001">
    <property type="entry name" value="ITPase-like_fam"/>
</dbReference>
<dbReference type="PANTHER" id="PTHR34699">
    <property type="match status" value="1"/>
</dbReference>
<comment type="cofactor">
    <cofactor evidence="2">
        <name>Mg(2+)</name>
        <dbReference type="ChEBI" id="CHEBI:18420"/>
    </cofactor>
</comment>
<evidence type="ECO:0000256" key="10">
    <source>
        <dbReference type="ARBA" id="ARBA00048174"/>
    </source>
</evidence>
<keyword evidence="14" id="KW-1185">Reference proteome</keyword>
<evidence type="ECO:0000313" key="13">
    <source>
        <dbReference type="EMBL" id="PSC73600.1"/>
    </source>
</evidence>
<dbReference type="GO" id="GO:0046872">
    <property type="term" value="F:metal ion binding"/>
    <property type="evidence" value="ECO:0007669"/>
    <property type="project" value="UniProtKB-KW"/>
</dbReference>
<organism evidence="13 14">
    <name type="scientific">Micractinium conductrix</name>
    <dbReference type="NCBI Taxonomy" id="554055"/>
    <lineage>
        <taxon>Eukaryota</taxon>
        <taxon>Viridiplantae</taxon>
        <taxon>Chlorophyta</taxon>
        <taxon>core chlorophytes</taxon>
        <taxon>Trebouxiophyceae</taxon>
        <taxon>Chlorellales</taxon>
        <taxon>Chlorellaceae</taxon>
        <taxon>Chlorella clade</taxon>
        <taxon>Micractinium</taxon>
    </lineage>
</organism>
<evidence type="ECO:0000256" key="1">
    <source>
        <dbReference type="ARBA" id="ARBA00001936"/>
    </source>
</evidence>
<comment type="catalytic activity">
    <reaction evidence="10">
        <text>ITP + H2O = IDP + phosphate + H(+)</text>
        <dbReference type="Rhea" id="RHEA:28330"/>
        <dbReference type="ChEBI" id="CHEBI:15377"/>
        <dbReference type="ChEBI" id="CHEBI:15378"/>
        <dbReference type="ChEBI" id="CHEBI:43474"/>
        <dbReference type="ChEBI" id="CHEBI:58280"/>
        <dbReference type="ChEBI" id="CHEBI:61402"/>
        <dbReference type="EC" id="3.6.1.73"/>
    </reaction>
</comment>
<comment type="catalytic activity">
    <reaction evidence="11">
        <text>XTP + H2O = XDP + phosphate + H(+)</text>
        <dbReference type="Rhea" id="RHEA:28406"/>
        <dbReference type="ChEBI" id="CHEBI:15377"/>
        <dbReference type="ChEBI" id="CHEBI:15378"/>
        <dbReference type="ChEBI" id="CHEBI:43474"/>
        <dbReference type="ChEBI" id="CHEBI:59884"/>
        <dbReference type="ChEBI" id="CHEBI:61314"/>
        <dbReference type="EC" id="3.6.1.73"/>
    </reaction>
</comment>
<name>A0A2P6VHP3_9CHLO</name>
<dbReference type="SUPFAM" id="SSF52972">
    <property type="entry name" value="ITPase-like"/>
    <property type="match status" value="1"/>
</dbReference>
<evidence type="ECO:0000256" key="8">
    <source>
        <dbReference type="ARBA" id="ARBA00023211"/>
    </source>
</evidence>
<evidence type="ECO:0000256" key="2">
    <source>
        <dbReference type="ARBA" id="ARBA00001946"/>
    </source>
</evidence>
<evidence type="ECO:0000256" key="4">
    <source>
        <dbReference type="ARBA" id="ARBA00022741"/>
    </source>
</evidence>
<dbReference type="GO" id="GO:0000166">
    <property type="term" value="F:nucleotide binding"/>
    <property type="evidence" value="ECO:0007669"/>
    <property type="project" value="UniProtKB-KW"/>
</dbReference>
<evidence type="ECO:0000259" key="12">
    <source>
        <dbReference type="Pfam" id="PF01931"/>
    </source>
</evidence>
<dbReference type="AlphaFoldDB" id="A0A2P6VHP3"/>
<keyword evidence="4" id="KW-0547">Nucleotide-binding</keyword>
<accession>A0A2P6VHP3</accession>
<sequence length="241" mass="24519">MTVPLLGPQAVAPVVVASRNAVKINAISAALRQAFPGVRHAVVSADSASGVPDQPFGDAQTLEGAYNRIASVAALPQHRGSLLCAIEGGIGWAASPPASAAAALAALAPQDTWQQQQQQQQQQQRRQLECFAWCVVRAPGGACSHARSASFALPPAIAEIILEQGMELGAADVAVFGRVKSGQGIGTIGQLTGSLITRTSYYEHVALMALVPLLNPGLYPGFAAPAPAAPGTAGQEASGGS</sequence>
<reference evidence="13 14" key="1">
    <citation type="journal article" date="2018" name="Plant J.">
        <title>Genome sequences of Chlorella sorokiniana UTEX 1602 and Micractinium conductrix SAG 241.80: implications to maltose excretion by a green alga.</title>
        <authorList>
            <person name="Arriola M.B."/>
            <person name="Velmurugan N."/>
            <person name="Zhang Y."/>
            <person name="Plunkett M.H."/>
            <person name="Hondzo H."/>
            <person name="Barney B.M."/>
        </authorList>
    </citation>
    <scope>NUCLEOTIDE SEQUENCE [LARGE SCALE GENOMIC DNA]</scope>
    <source>
        <strain evidence="13 14">SAG 241.80</strain>
    </source>
</reference>
<dbReference type="Proteomes" id="UP000239649">
    <property type="component" value="Unassembled WGS sequence"/>
</dbReference>
<dbReference type="GO" id="GO:0009117">
    <property type="term" value="P:nucleotide metabolic process"/>
    <property type="evidence" value="ECO:0007669"/>
    <property type="project" value="UniProtKB-KW"/>
</dbReference>
<keyword evidence="8" id="KW-0464">Manganese</keyword>
<dbReference type="EMBL" id="LHPF02000006">
    <property type="protein sequence ID" value="PSC73600.1"/>
    <property type="molecule type" value="Genomic_DNA"/>
</dbReference>
<keyword evidence="3" id="KW-0479">Metal-binding</keyword>
<gene>
    <name evidence="13" type="ORF">C2E20_3059</name>
</gene>
<proteinExistence type="predicted"/>
<feature type="domain" description="Non-canonical purine NTP phosphatase/PRRC1" evidence="12">
    <location>
        <begin position="17"/>
        <end position="99"/>
    </location>
</feature>
<dbReference type="GO" id="GO:0103023">
    <property type="term" value="F:ITPase activity"/>
    <property type="evidence" value="ECO:0007669"/>
    <property type="project" value="UniProtKB-EC"/>
</dbReference>
<evidence type="ECO:0000313" key="14">
    <source>
        <dbReference type="Proteomes" id="UP000239649"/>
    </source>
</evidence>
<evidence type="ECO:0000256" key="3">
    <source>
        <dbReference type="ARBA" id="ARBA00022723"/>
    </source>
</evidence>
<dbReference type="InterPro" id="IPR026533">
    <property type="entry name" value="NTPase/PRRC1"/>
</dbReference>
<dbReference type="STRING" id="554055.A0A2P6VHP3"/>
<protein>
    <recommendedName>
        <fullName evidence="9">inosine/xanthosine triphosphatase</fullName>
        <ecNumber evidence="9">3.6.1.73</ecNumber>
    </recommendedName>
</protein>
<evidence type="ECO:0000256" key="6">
    <source>
        <dbReference type="ARBA" id="ARBA00022842"/>
    </source>
</evidence>
<keyword evidence="5" id="KW-0378">Hydrolase</keyword>
<evidence type="ECO:0000256" key="5">
    <source>
        <dbReference type="ARBA" id="ARBA00022801"/>
    </source>
</evidence>